<accession>A0A377TUT3</accession>
<dbReference type="Proteomes" id="UP000254938">
    <property type="component" value="Unassembled WGS sequence"/>
</dbReference>
<sequence length="95" mass="10592">MLPHCRCGDARWQHVIEAVVDLQNKKILSWTPIKGAHGMVLLDDFVSVQNIINTSSEFAEVLKKHGITDPGKVVTTRSPLAFLMAKMACSRMRVC</sequence>
<proteinExistence type="predicted"/>
<dbReference type="Pfam" id="PF02728">
    <property type="entry name" value="Cu_amine_oxidN3"/>
    <property type="match status" value="1"/>
</dbReference>
<dbReference type="GO" id="GO:0048038">
    <property type="term" value="F:quinone binding"/>
    <property type="evidence" value="ECO:0007669"/>
    <property type="project" value="InterPro"/>
</dbReference>
<organism evidence="2 3">
    <name type="scientific">Klebsiella pneumoniae</name>
    <dbReference type="NCBI Taxonomy" id="573"/>
    <lineage>
        <taxon>Bacteria</taxon>
        <taxon>Pseudomonadati</taxon>
        <taxon>Pseudomonadota</taxon>
        <taxon>Gammaproteobacteria</taxon>
        <taxon>Enterobacterales</taxon>
        <taxon>Enterobacteriaceae</taxon>
        <taxon>Klebsiella/Raoultella group</taxon>
        <taxon>Klebsiella</taxon>
        <taxon>Klebsiella pneumoniae complex</taxon>
    </lineage>
</organism>
<name>A0A377TUT3_KLEPN</name>
<dbReference type="GO" id="GO:0008131">
    <property type="term" value="F:primary methylamine oxidase activity"/>
    <property type="evidence" value="ECO:0007669"/>
    <property type="project" value="UniProtKB-EC"/>
</dbReference>
<protein>
    <submittedName>
        <fullName evidence="2">Monoamine oxidase</fullName>
        <ecNumber evidence="2">1.4.3.21</ecNumber>
    </submittedName>
</protein>
<evidence type="ECO:0000313" key="3">
    <source>
        <dbReference type="Proteomes" id="UP000254938"/>
    </source>
</evidence>
<dbReference type="InterPro" id="IPR015802">
    <property type="entry name" value="Cu_amine_oxidase_N3"/>
</dbReference>
<dbReference type="EC" id="1.4.3.21" evidence="2"/>
<dbReference type="GO" id="GO:0005507">
    <property type="term" value="F:copper ion binding"/>
    <property type="evidence" value="ECO:0007669"/>
    <property type="project" value="InterPro"/>
</dbReference>
<dbReference type="AlphaFoldDB" id="A0A377TUT3"/>
<reference evidence="2 3" key="1">
    <citation type="submission" date="2018-06" db="EMBL/GenBank/DDBJ databases">
        <authorList>
            <consortium name="Pathogen Informatics"/>
            <person name="Doyle S."/>
        </authorList>
    </citation>
    <scope>NUCLEOTIDE SEQUENCE [LARGE SCALE GENOMIC DNA]</scope>
    <source>
        <strain evidence="2 3">NCTC9140</strain>
    </source>
</reference>
<feature type="domain" description="Copper amine oxidase N3-terminal" evidence="1">
    <location>
        <begin position="39"/>
        <end position="78"/>
    </location>
</feature>
<dbReference type="EMBL" id="UGKQ01000007">
    <property type="protein sequence ID" value="STS82258.1"/>
    <property type="molecule type" value="Genomic_DNA"/>
</dbReference>
<keyword evidence="2" id="KW-0560">Oxidoreductase</keyword>
<evidence type="ECO:0000313" key="2">
    <source>
        <dbReference type="EMBL" id="STS82258.1"/>
    </source>
</evidence>
<gene>
    <name evidence="2" type="primary">maoA_2</name>
    <name evidence="2" type="ORF">NCTC9140_04008</name>
</gene>
<dbReference type="GO" id="GO:0009308">
    <property type="term" value="P:amine metabolic process"/>
    <property type="evidence" value="ECO:0007669"/>
    <property type="project" value="InterPro"/>
</dbReference>
<evidence type="ECO:0000259" key="1">
    <source>
        <dbReference type="Pfam" id="PF02728"/>
    </source>
</evidence>